<feature type="chain" id="PRO_5038904257" description="PASTA domain-containing protein" evidence="2">
    <location>
        <begin position="24"/>
        <end position="193"/>
    </location>
</feature>
<feature type="region of interest" description="Disordered" evidence="1">
    <location>
        <begin position="151"/>
        <end position="178"/>
    </location>
</feature>
<dbReference type="PROSITE" id="PS51257">
    <property type="entry name" value="PROKAR_LIPOPROTEIN"/>
    <property type="match status" value="1"/>
</dbReference>
<evidence type="ECO:0000313" key="4">
    <source>
        <dbReference type="Proteomes" id="UP000198582"/>
    </source>
</evidence>
<organism evidence="3 4">
    <name type="scientific">Amycolatopsis saalfeldensis</name>
    <dbReference type="NCBI Taxonomy" id="394193"/>
    <lineage>
        <taxon>Bacteria</taxon>
        <taxon>Bacillati</taxon>
        <taxon>Actinomycetota</taxon>
        <taxon>Actinomycetes</taxon>
        <taxon>Pseudonocardiales</taxon>
        <taxon>Pseudonocardiaceae</taxon>
        <taxon>Amycolatopsis</taxon>
    </lineage>
</organism>
<dbReference type="STRING" id="394193.SAMN04489732_112208"/>
<feature type="compositionally biased region" description="Low complexity" evidence="1">
    <location>
        <begin position="30"/>
        <end position="46"/>
    </location>
</feature>
<evidence type="ECO:0000256" key="1">
    <source>
        <dbReference type="SAM" id="MobiDB-lite"/>
    </source>
</evidence>
<gene>
    <name evidence="3" type="ORF">SAMN04489732_112208</name>
</gene>
<proteinExistence type="predicted"/>
<evidence type="ECO:0000256" key="2">
    <source>
        <dbReference type="SAM" id="SignalP"/>
    </source>
</evidence>
<protein>
    <recommendedName>
        <fullName evidence="5">PASTA domain-containing protein</fullName>
    </recommendedName>
</protein>
<feature type="signal peptide" evidence="2">
    <location>
        <begin position="1"/>
        <end position="23"/>
    </location>
</feature>
<sequence length="193" mass="19883">MILPRWLAAAAALALLAACSTQAPPPGQVATMSTPGTPAAAATSAADPDNGRPRERVDMTVDDLNALGAPYRTCLAQNGSPKGAADGSGQPGVTMPGQSGKQAEDRAETACLAKKPLPPWELDTANPHAADFVHAVVQCLRDKGVRYVDAEPPEGDREVYSFGGPQNDPASISKGMNLAPTCEKEVAARGIGR</sequence>
<accession>A0A1H8YAD9</accession>
<evidence type="ECO:0008006" key="5">
    <source>
        <dbReference type="Google" id="ProtNLM"/>
    </source>
</evidence>
<evidence type="ECO:0000313" key="3">
    <source>
        <dbReference type="EMBL" id="SEP48971.1"/>
    </source>
</evidence>
<dbReference type="EMBL" id="FOEF01000012">
    <property type="protein sequence ID" value="SEP48971.1"/>
    <property type="molecule type" value="Genomic_DNA"/>
</dbReference>
<reference evidence="3 4" key="1">
    <citation type="submission" date="2016-10" db="EMBL/GenBank/DDBJ databases">
        <authorList>
            <person name="de Groot N.N."/>
        </authorList>
    </citation>
    <scope>NUCLEOTIDE SEQUENCE [LARGE SCALE GENOMIC DNA]</scope>
    <source>
        <strain evidence="3 4">DSM 44993</strain>
    </source>
</reference>
<keyword evidence="2" id="KW-0732">Signal</keyword>
<dbReference type="AlphaFoldDB" id="A0A1H8YAD9"/>
<dbReference type="OrthoDB" id="3297121at2"/>
<feature type="region of interest" description="Disordered" evidence="1">
    <location>
        <begin position="75"/>
        <end position="106"/>
    </location>
</feature>
<keyword evidence="4" id="KW-1185">Reference proteome</keyword>
<dbReference type="RefSeq" id="WP_091621134.1">
    <property type="nucleotide sequence ID" value="NZ_FOEF01000012.1"/>
</dbReference>
<name>A0A1H8YAD9_9PSEU</name>
<feature type="region of interest" description="Disordered" evidence="1">
    <location>
        <begin position="24"/>
        <end position="54"/>
    </location>
</feature>
<dbReference type="Proteomes" id="UP000198582">
    <property type="component" value="Unassembled WGS sequence"/>
</dbReference>